<comment type="caution">
    <text evidence="3">The sequence shown here is derived from an EMBL/GenBank/DDBJ whole genome shotgun (WGS) entry which is preliminary data.</text>
</comment>
<dbReference type="AlphaFoldDB" id="A0A839T0C0"/>
<dbReference type="Proteomes" id="UP000549250">
    <property type="component" value="Unassembled WGS sequence"/>
</dbReference>
<evidence type="ECO:0000256" key="2">
    <source>
        <dbReference type="SAM" id="Phobius"/>
    </source>
</evidence>
<dbReference type="EMBL" id="JACHXI010000005">
    <property type="protein sequence ID" value="MBB3103007.1"/>
    <property type="molecule type" value="Genomic_DNA"/>
</dbReference>
<dbReference type="InterPro" id="IPR047774">
    <property type="entry name" value="SrfA-like"/>
</dbReference>
<gene>
    <name evidence="3" type="ORF">FHR87_001402</name>
</gene>
<evidence type="ECO:0008006" key="5">
    <source>
        <dbReference type="Google" id="ProtNLM"/>
    </source>
</evidence>
<sequence>MPGALLRTGTLQEFKALGVDGQPVYSVALQLREAIRLKMRREAADCLAIPQPNETGDRIDWYAPFEGDVVPWSAAIPEERKQAFALLEEMQAGLRATSESMRGDVHNREKQVFGRLLEKALQFPDAEHVYLVDGKPVITFWGFSDERSPEGQDSLSLLRPVAPAPAPTSAAPMPPPIASATAVAVTSSRWRRWLWLLLLPLLLLLLLWLMRACAPTVELPLGLSQIDLPGLPAVQERNVDLHGGTVNVEGSSSVNATGDGTIQPGTGDGDLETENGLPAGEDTPPGPDGAGQEDGKGAEEPKDGEQPPADGQKPGEKPQVPPPPPELPKDAADKSTQDKAGQKPMNIPPEAQKNGSTDFLDGNWRAGAGIQDAKTGKPLQLDYDFGKDGKGKVGIRRGDGVQCSGAVSASMKGGNLAITNQGQATCSDGSTYKLPEVVCAPDAKSTADCTGSYDNQKFPMSMRQGGQ</sequence>
<keyword evidence="2" id="KW-0472">Membrane</keyword>
<keyword evidence="2" id="KW-1133">Transmembrane helix</keyword>
<keyword evidence="4" id="KW-1185">Reference proteome</keyword>
<evidence type="ECO:0000313" key="3">
    <source>
        <dbReference type="EMBL" id="MBB3103007.1"/>
    </source>
</evidence>
<name>A0A839T0C0_AZOMA</name>
<evidence type="ECO:0000256" key="1">
    <source>
        <dbReference type="SAM" id="MobiDB-lite"/>
    </source>
</evidence>
<feature type="transmembrane region" description="Helical" evidence="2">
    <location>
        <begin position="193"/>
        <end position="210"/>
    </location>
</feature>
<feature type="region of interest" description="Disordered" evidence="1">
    <location>
        <begin position="243"/>
        <end position="371"/>
    </location>
</feature>
<feature type="compositionally biased region" description="Basic and acidic residues" evidence="1">
    <location>
        <begin position="327"/>
        <end position="341"/>
    </location>
</feature>
<dbReference type="RefSeq" id="WP_183165975.1">
    <property type="nucleotide sequence ID" value="NZ_JACHXI010000005.1"/>
</dbReference>
<reference evidence="3 4" key="1">
    <citation type="submission" date="2020-08" db="EMBL/GenBank/DDBJ databases">
        <title>Genomic Encyclopedia of Type Strains, Phase III (KMG-III): the genomes of soil and plant-associated and newly described type strains.</title>
        <authorList>
            <person name="Whitman W."/>
        </authorList>
    </citation>
    <scope>NUCLEOTIDE SEQUENCE [LARGE SCALE GENOMIC DNA]</scope>
    <source>
        <strain evidence="3 4">CECT 4462</strain>
    </source>
</reference>
<accession>A0A839T0C0</accession>
<organism evidence="3 4">
    <name type="scientific">Azomonas macrocytogenes</name>
    <name type="common">Azotobacter macrocytogenes</name>
    <dbReference type="NCBI Taxonomy" id="69962"/>
    <lineage>
        <taxon>Bacteria</taxon>
        <taxon>Pseudomonadati</taxon>
        <taxon>Pseudomonadota</taxon>
        <taxon>Gammaproteobacteria</taxon>
        <taxon>Pseudomonadales</taxon>
        <taxon>Pseudomonadaceae</taxon>
        <taxon>Azomonas</taxon>
    </lineage>
</organism>
<keyword evidence="2" id="KW-0812">Transmembrane</keyword>
<feature type="compositionally biased region" description="Polar residues" evidence="1">
    <location>
        <begin position="248"/>
        <end position="264"/>
    </location>
</feature>
<proteinExistence type="predicted"/>
<feature type="compositionally biased region" description="Basic and acidic residues" evidence="1">
    <location>
        <begin position="293"/>
        <end position="305"/>
    </location>
</feature>
<dbReference type="NCBIfam" id="NF040486">
    <property type="entry name" value="SrfA_fam"/>
    <property type="match status" value="1"/>
</dbReference>
<protein>
    <recommendedName>
        <fullName evidence="5">Breakpoint cluster region protein</fullName>
    </recommendedName>
</protein>
<evidence type="ECO:0000313" key="4">
    <source>
        <dbReference type="Proteomes" id="UP000549250"/>
    </source>
</evidence>